<proteinExistence type="predicted"/>
<evidence type="ECO:0000313" key="3">
    <source>
        <dbReference type="Proteomes" id="UP000266744"/>
    </source>
</evidence>
<accession>A0ABM6BPY9</accession>
<feature type="transmembrane region" description="Helical" evidence="1">
    <location>
        <begin position="177"/>
        <end position="195"/>
    </location>
</feature>
<keyword evidence="1" id="KW-0812">Transmembrane</keyword>
<feature type="transmembrane region" description="Helical" evidence="1">
    <location>
        <begin position="54"/>
        <end position="75"/>
    </location>
</feature>
<gene>
    <name evidence="2" type="ORF">PL78_17960</name>
</gene>
<evidence type="ECO:0000256" key="1">
    <source>
        <dbReference type="SAM" id="Phobius"/>
    </source>
</evidence>
<keyword evidence="1" id="KW-0472">Membrane</keyword>
<evidence type="ECO:0000313" key="2">
    <source>
        <dbReference type="EMBL" id="ANI31692.1"/>
    </source>
</evidence>
<keyword evidence="1" id="KW-1133">Transmembrane helix</keyword>
<sequence length="266" mass="31066">MCELWHNKKRGIHSRIKLKLYQSMVICTTLFLTLLRLYFCLFGTLFMLSIFHDYSGAIVNSALGVLFTFIFSFFLRRRNDLSWQKFEDSSWDKRMLAISKFGELYFKPRGDFNRLEVQYLSKFLTHRAEENYCFAVLQYVSLRKDLSVDATLKVAREHSGLVDICPDGSARMNKKKVLMSLLLLTLFSISMGYWVPVRAISLLDDVMKTSSKNDLLVVIRYCSWLFSVYAIYVVIRQLKALHEFRKLIEKINLTILLGKLKRASAS</sequence>
<dbReference type="Proteomes" id="UP000266744">
    <property type="component" value="Chromosome"/>
</dbReference>
<keyword evidence="3" id="KW-1185">Reference proteome</keyword>
<feature type="transmembrane region" description="Helical" evidence="1">
    <location>
        <begin position="215"/>
        <end position="235"/>
    </location>
</feature>
<dbReference type="EMBL" id="CP010029">
    <property type="protein sequence ID" value="ANI31692.1"/>
    <property type="molecule type" value="Genomic_DNA"/>
</dbReference>
<name>A0ABM6BPY9_YERET</name>
<reference evidence="2 3" key="1">
    <citation type="journal article" date="2016" name="Toxins">
        <title>The Draft Genome Sequence of the Yersinia entomophaga Entomopathogenic Type Strain MH96T.</title>
        <authorList>
            <person name="Hurst M.R."/>
            <person name="Beattie A."/>
            <person name="Altermann E."/>
            <person name="Moraga R.M."/>
            <person name="Harper L.A."/>
            <person name="Calder J."/>
            <person name="Laugraud A."/>
        </authorList>
    </citation>
    <scope>NUCLEOTIDE SEQUENCE [LARGE SCALE GENOMIC DNA]</scope>
    <source>
        <strain evidence="2 3">MH96</strain>
    </source>
</reference>
<feature type="transmembrane region" description="Helical" evidence="1">
    <location>
        <begin position="20"/>
        <end position="48"/>
    </location>
</feature>
<organism evidence="2 3">
    <name type="scientific">Yersinia entomophaga</name>
    <dbReference type="NCBI Taxonomy" id="935293"/>
    <lineage>
        <taxon>Bacteria</taxon>
        <taxon>Pseudomonadati</taxon>
        <taxon>Pseudomonadota</taxon>
        <taxon>Gammaproteobacteria</taxon>
        <taxon>Enterobacterales</taxon>
        <taxon>Yersiniaceae</taxon>
        <taxon>Yersinia</taxon>
    </lineage>
</organism>
<protein>
    <submittedName>
        <fullName evidence="2">Uncharacterized protein</fullName>
    </submittedName>
</protein>